<reference evidence="5 6" key="1">
    <citation type="journal article" date="2019" name="Emerg. Microbes Infect.">
        <title>Comprehensive subspecies identification of 175 nontuberculous mycobacteria species based on 7547 genomic profiles.</title>
        <authorList>
            <person name="Matsumoto Y."/>
            <person name="Kinjo T."/>
            <person name="Motooka D."/>
            <person name="Nabeya D."/>
            <person name="Jung N."/>
            <person name="Uechi K."/>
            <person name="Horii T."/>
            <person name="Iida T."/>
            <person name="Fujita J."/>
            <person name="Nakamura S."/>
        </authorList>
    </citation>
    <scope>NUCLEOTIDE SEQUENCE [LARGE SCALE GENOMIC DNA]</scope>
    <source>
        <strain evidence="5 6">JCM 12404</strain>
    </source>
</reference>
<evidence type="ECO:0000256" key="2">
    <source>
        <dbReference type="ARBA" id="ARBA00006484"/>
    </source>
</evidence>
<organism evidence="5 6">
    <name type="scientific">Mycobacterium cookii</name>
    <dbReference type="NCBI Taxonomy" id="1775"/>
    <lineage>
        <taxon>Bacteria</taxon>
        <taxon>Bacillati</taxon>
        <taxon>Actinomycetota</taxon>
        <taxon>Actinomycetes</taxon>
        <taxon>Mycobacteriales</taxon>
        <taxon>Mycobacteriaceae</taxon>
        <taxon>Mycobacterium</taxon>
    </lineage>
</organism>
<dbReference type="InterPro" id="IPR036291">
    <property type="entry name" value="NAD(P)-bd_dom_sf"/>
</dbReference>
<name>A0A7I7KVP6_9MYCO</name>
<dbReference type="Gene3D" id="3.40.50.720">
    <property type="entry name" value="NAD(P)-binding Rossmann-like Domain"/>
    <property type="match status" value="1"/>
</dbReference>
<proteinExistence type="inferred from homology"/>
<evidence type="ECO:0000256" key="4">
    <source>
        <dbReference type="SAM" id="MobiDB-lite"/>
    </source>
</evidence>
<dbReference type="PANTHER" id="PTHR43899">
    <property type="entry name" value="RH59310P"/>
    <property type="match status" value="1"/>
</dbReference>
<dbReference type="AlphaFoldDB" id="A0A7I7KVP6"/>
<dbReference type="PROSITE" id="PS00061">
    <property type="entry name" value="ADH_SHORT"/>
    <property type="match status" value="1"/>
</dbReference>
<dbReference type="EMBL" id="AP022569">
    <property type="protein sequence ID" value="BBX45779.1"/>
    <property type="molecule type" value="Genomic_DNA"/>
</dbReference>
<gene>
    <name evidence="5" type="ORF">MCOO_17940</name>
</gene>
<dbReference type="GO" id="GO:0016491">
    <property type="term" value="F:oxidoreductase activity"/>
    <property type="evidence" value="ECO:0007669"/>
    <property type="project" value="UniProtKB-KW"/>
</dbReference>
<dbReference type="PANTHER" id="PTHR43899:SF13">
    <property type="entry name" value="RH59310P"/>
    <property type="match status" value="1"/>
</dbReference>
<evidence type="ECO:0000256" key="1">
    <source>
        <dbReference type="ARBA" id="ARBA00004240"/>
    </source>
</evidence>
<dbReference type="Pfam" id="PF00106">
    <property type="entry name" value="adh_short"/>
    <property type="match status" value="1"/>
</dbReference>
<keyword evidence="6" id="KW-1185">Reference proteome</keyword>
<keyword evidence="3" id="KW-0560">Oxidoreductase</keyword>
<dbReference type="PRINTS" id="PR00081">
    <property type="entry name" value="GDHRDH"/>
</dbReference>
<dbReference type="RefSeq" id="WP_197746531.1">
    <property type="nucleotide sequence ID" value="NZ_AP022569.1"/>
</dbReference>
<comment type="subcellular location">
    <subcellularLocation>
        <location evidence="1">Endoplasmic reticulum</location>
    </subcellularLocation>
</comment>
<dbReference type="Proteomes" id="UP000465866">
    <property type="component" value="Chromosome"/>
</dbReference>
<evidence type="ECO:0000313" key="5">
    <source>
        <dbReference type="EMBL" id="BBX45779.1"/>
    </source>
</evidence>
<dbReference type="InterPro" id="IPR020904">
    <property type="entry name" value="Sc_DH/Rdtase_CS"/>
</dbReference>
<evidence type="ECO:0000313" key="6">
    <source>
        <dbReference type="Proteomes" id="UP000465866"/>
    </source>
</evidence>
<dbReference type="KEGG" id="mcoo:MCOO_17940"/>
<dbReference type="InterPro" id="IPR051019">
    <property type="entry name" value="VLCFA-Steroid_DH"/>
</dbReference>
<accession>A0A7I7KVP6</accession>
<dbReference type="SUPFAM" id="SSF51735">
    <property type="entry name" value="NAD(P)-binding Rossmann-fold domains"/>
    <property type="match status" value="1"/>
</dbReference>
<protein>
    <submittedName>
        <fullName evidence="5">Short-chain dehydrogenase</fullName>
    </submittedName>
</protein>
<comment type="similarity">
    <text evidence="2">Belongs to the short-chain dehydrogenases/reductases (SDR) family.</text>
</comment>
<dbReference type="PIRSF" id="PIRSF000126">
    <property type="entry name" value="11-beta-HSD1"/>
    <property type="match status" value="1"/>
</dbReference>
<dbReference type="InterPro" id="IPR002347">
    <property type="entry name" value="SDR_fam"/>
</dbReference>
<sequence>MTRPHTPPVKGQFAPTHRPGATGMSRRQQRLHERYGPCALVTGASSGIGREIARQLAASGLDLVLVARSAAPLHQLADELIAQHGIAIQVLPIDLASGDGVDELTTATTSTEIGLYVASAGFGTSGPFLDSTLDQERDMLRLNCEAVLATSLVFGRRFAARGRGGLVLLSSIVGFQGTPNAAHYAATKAYVQTLAEALHVELRAHGVDVLAAAPGPTHSGFADRASMTMSYALSPQDVAKGTLAALGRRPTALPGPLSRVLQYSLAPLPRRARVRIMGTVMAGMTADHQRTKAQIAGTTP</sequence>
<evidence type="ECO:0000256" key="3">
    <source>
        <dbReference type="ARBA" id="ARBA00023002"/>
    </source>
</evidence>
<feature type="region of interest" description="Disordered" evidence="4">
    <location>
        <begin position="1"/>
        <end position="29"/>
    </location>
</feature>